<accession>A0ABU8QFY6</accession>
<name>A0ABU8QFY6_9RHOB</name>
<organism evidence="1 2">
    <name type="scientific">Cognatishimia coralii</name>
    <dbReference type="NCBI Taxonomy" id="3083254"/>
    <lineage>
        <taxon>Bacteria</taxon>
        <taxon>Pseudomonadati</taxon>
        <taxon>Pseudomonadota</taxon>
        <taxon>Alphaproteobacteria</taxon>
        <taxon>Rhodobacterales</taxon>
        <taxon>Paracoccaceae</taxon>
        <taxon>Cognatishimia</taxon>
    </lineage>
</organism>
<reference evidence="1 2" key="1">
    <citation type="submission" date="2024-03" db="EMBL/GenBank/DDBJ databases">
        <title>Cognatishimia coralii sp. nov., a marine bacterium isolated from coral surrounding seawater.</title>
        <authorList>
            <person name="Liu X."/>
            <person name="Liu S."/>
            <person name="Sun H."/>
            <person name="Zhang Y."/>
        </authorList>
    </citation>
    <scope>NUCLEOTIDE SEQUENCE [LARGE SCALE GENOMIC DNA]</scope>
    <source>
        <strain evidence="1 2">D5M38</strain>
    </source>
</reference>
<dbReference type="RefSeq" id="WP_339403258.1">
    <property type="nucleotide sequence ID" value="NZ_JBBGAZ010000003.1"/>
</dbReference>
<dbReference type="Proteomes" id="UP001368270">
    <property type="component" value="Unassembled WGS sequence"/>
</dbReference>
<gene>
    <name evidence="1" type="ORF">WG622_08810</name>
</gene>
<protein>
    <submittedName>
        <fullName evidence="1">Uncharacterized protein</fullName>
    </submittedName>
</protein>
<sequence>MSYKFTPMLATFVPYSAIYSQFLATDKGLQRMNLARLEAHAATFGSTRSAEDLFHIFGDTLIHHSSDFDLANGGAE</sequence>
<evidence type="ECO:0000313" key="2">
    <source>
        <dbReference type="Proteomes" id="UP001368270"/>
    </source>
</evidence>
<proteinExistence type="predicted"/>
<dbReference type="EMBL" id="JBBGAZ010000003">
    <property type="protein sequence ID" value="MEJ5218336.1"/>
    <property type="molecule type" value="Genomic_DNA"/>
</dbReference>
<keyword evidence="2" id="KW-1185">Reference proteome</keyword>
<comment type="caution">
    <text evidence="1">The sequence shown here is derived from an EMBL/GenBank/DDBJ whole genome shotgun (WGS) entry which is preliminary data.</text>
</comment>
<evidence type="ECO:0000313" key="1">
    <source>
        <dbReference type="EMBL" id="MEJ5218336.1"/>
    </source>
</evidence>